<accession>A0ABW3L0L3</accession>
<protein>
    <submittedName>
        <fullName evidence="2">Phosphotransferase</fullName>
    </submittedName>
</protein>
<dbReference type="EMBL" id="JBHTKL010000001">
    <property type="protein sequence ID" value="MFD1018891.1"/>
    <property type="molecule type" value="Genomic_DNA"/>
</dbReference>
<keyword evidence="3" id="KW-1185">Reference proteome</keyword>
<dbReference type="SUPFAM" id="SSF56112">
    <property type="entry name" value="Protein kinase-like (PK-like)"/>
    <property type="match status" value="1"/>
</dbReference>
<dbReference type="Pfam" id="PF01636">
    <property type="entry name" value="APH"/>
    <property type="match status" value="1"/>
</dbReference>
<feature type="domain" description="Aminoglycoside phosphotransferase" evidence="1">
    <location>
        <begin position="62"/>
        <end position="221"/>
    </location>
</feature>
<proteinExistence type="predicted"/>
<evidence type="ECO:0000259" key="1">
    <source>
        <dbReference type="Pfam" id="PF01636"/>
    </source>
</evidence>
<name>A0ABW3L0L3_9BACI</name>
<gene>
    <name evidence="2" type="ORF">ACFQ2J_06735</name>
</gene>
<organism evidence="2 3">
    <name type="scientific">Thalassobacillus hwangdonensis</name>
    <dbReference type="NCBI Taxonomy" id="546108"/>
    <lineage>
        <taxon>Bacteria</taxon>
        <taxon>Bacillati</taxon>
        <taxon>Bacillota</taxon>
        <taxon>Bacilli</taxon>
        <taxon>Bacillales</taxon>
        <taxon>Bacillaceae</taxon>
        <taxon>Thalassobacillus</taxon>
    </lineage>
</organism>
<dbReference type="Gene3D" id="3.90.1200.10">
    <property type="match status" value="1"/>
</dbReference>
<dbReference type="Proteomes" id="UP001596990">
    <property type="component" value="Unassembled WGS sequence"/>
</dbReference>
<comment type="caution">
    <text evidence="2">The sequence shown here is derived from an EMBL/GenBank/DDBJ whole genome shotgun (WGS) entry which is preliminary data.</text>
</comment>
<dbReference type="InterPro" id="IPR002575">
    <property type="entry name" value="Aminoglycoside_PTrfase"/>
</dbReference>
<reference evidence="3" key="1">
    <citation type="journal article" date="2019" name="Int. J. Syst. Evol. Microbiol.">
        <title>The Global Catalogue of Microorganisms (GCM) 10K type strain sequencing project: providing services to taxonomists for standard genome sequencing and annotation.</title>
        <authorList>
            <consortium name="The Broad Institute Genomics Platform"/>
            <consortium name="The Broad Institute Genome Sequencing Center for Infectious Disease"/>
            <person name="Wu L."/>
            <person name="Ma J."/>
        </authorList>
    </citation>
    <scope>NUCLEOTIDE SEQUENCE [LARGE SCALE GENOMIC DNA]</scope>
    <source>
        <strain evidence="3">CCUG 56607</strain>
    </source>
</reference>
<dbReference type="InterPro" id="IPR011009">
    <property type="entry name" value="Kinase-like_dom_sf"/>
</dbReference>
<sequence>MHEHGALGIDDIKAMKLHVFKIRCGNQFFALKAYSNPAKLEQQHLFFKEWEASSSYGAAPIAFPNGLRYVEDGKDHWGLFEWIDGEALNFRYKRDRQEALKFLYAFHTSCRGTTKPIIQRSPLYIKFERRAEVFNDTRPLFRNLGREHLYEDIAEVCDITLRAFRNENWKGIHEKAHTEKSWIHGDVAHHNFIRTDTGEIKLIDFDLLQMGPEVYEFIQLGQRYLHHIDHSWSKLTSLFRDVPNKKQWLKGLLVPSDFMREWIHLTRRFKDDYRRMDAELVEYEQMWQERKRFVEKVLDMLS</sequence>
<evidence type="ECO:0000313" key="2">
    <source>
        <dbReference type="EMBL" id="MFD1018891.1"/>
    </source>
</evidence>
<evidence type="ECO:0000313" key="3">
    <source>
        <dbReference type="Proteomes" id="UP001596990"/>
    </source>
</evidence>